<evidence type="ECO:0000313" key="1">
    <source>
        <dbReference type="EMBL" id="OGZ43081.1"/>
    </source>
</evidence>
<accession>A0A1G2FZT7</accession>
<dbReference type="Proteomes" id="UP000177480">
    <property type="component" value="Unassembled WGS sequence"/>
</dbReference>
<evidence type="ECO:0000313" key="2">
    <source>
        <dbReference type="Proteomes" id="UP000177480"/>
    </source>
</evidence>
<reference evidence="1 2" key="1">
    <citation type="journal article" date="2016" name="Nat. Commun.">
        <title>Thousands of microbial genomes shed light on interconnected biogeochemical processes in an aquifer system.</title>
        <authorList>
            <person name="Anantharaman K."/>
            <person name="Brown C.T."/>
            <person name="Hug L.A."/>
            <person name="Sharon I."/>
            <person name="Castelle C.J."/>
            <person name="Probst A.J."/>
            <person name="Thomas B.C."/>
            <person name="Singh A."/>
            <person name="Wilkins M.J."/>
            <person name="Karaoz U."/>
            <person name="Brodie E.L."/>
            <person name="Williams K.H."/>
            <person name="Hubbard S.S."/>
            <person name="Banfield J.F."/>
        </authorList>
    </citation>
    <scope>NUCLEOTIDE SEQUENCE [LARGE SCALE GENOMIC DNA]</scope>
</reference>
<organism evidence="1 2">
    <name type="scientific">Candidatus Ryanbacteria bacterium RIFCSPHIGHO2_01_FULL_45_22</name>
    <dbReference type="NCBI Taxonomy" id="1802114"/>
    <lineage>
        <taxon>Bacteria</taxon>
        <taxon>Candidatus Ryaniibacteriota</taxon>
    </lineage>
</organism>
<dbReference type="EMBL" id="MHNK01000020">
    <property type="protein sequence ID" value="OGZ43081.1"/>
    <property type="molecule type" value="Genomic_DNA"/>
</dbReference>
<dbReference type="AlphaFoldDB" id="A0A1G2FZT7"/>
<sequence length="79" mass="9078">MCLPTRPVRAMDKFDGFFFQSIGGGIHMIRIVTPAIEIRKKYLDSLTGIMENLEFPEIVPYVRVACNDLVQRGYVRNND</sequence>
<comment type="caution">
    <text evidence="1">The sequence shown here is derived from an EMBL/GenBank/DDBJ whole genome shotgun (WGS) entry which is preliminary data.</text>
</comment>
<dbReference type="STRING" id="1802114.A2719_01835"/>
<gene>
    <name evidence="1" type="ORF">A2719_01835</name>
</gene>
<protein>
    <submittedName>
        <fullName evidence="1">Uncharacterized protein</fullName>
    </submittedName>
</protein>
<name>A0A1G2FZT7_9BACT</name>
<proteinExistence type="predicted"/>